<protein>
    <submittedName>
        <fullName evidence="1">Uncharacterized protein</fullName>
    </submittedName>
</protein>
<name>A0ABN4BLG1_9MOLU</name>
<evidence type="ECO:0000313" key="2">
    <source>
        <dbReference type="Proteomes" id="UP000018745"/>
    </source>
</evidence>
<dbReference type="RefSeq" id="WP_024071131.1">
    <property type="nucleotide sequence ID" value="NC_023062.1"/>
</dbReference>
<gene>
    <name evidence="1" type="ORF">OVS_01725</name>
</gene>
<accession>A0ABN4BLG1</accession>
<evidence type="ECO:0000313" key="1">
    <source>
        <dbReference type="EMBL" id="AHC40230.1"/>
    </source>
</evidence>
<dbReference type="EMBL" id="CP006935">
    <property type="protein sequence ID" value="AHC40230.1"/>
    <property type="molecule type" value="Genomic_DNA"/>
</dbReference>
<reference evidence="1 2" key="1">
    <citation type="journal article" date="2014" name="Genome Announc.">
        <title>Complete Genome Sequence of Mycoplasma ovis Strain Michigan, a Hemoplasma of Sheep with Two Distinct 16S rRNA Genes.</title>
        <authorList>
            <person name="Deshuillers P.L."/>
            <person name="Santos A.P."/>
            <person name="do Nascimento N.C."/>
            <person name="Hampel J.A."/>
            <person name="Bergin I.L."/>
            <person name="Dyson M.C."/>
            <person name="Messick J.B."/>
        </authorList>
    </citation>
    <scope>NUCLEOTIDE SEQUENCE [LARGE SCALE GENOMIC DNA]</scope>
    <source>
        <strain evidence="1 2">Michigan</strain>
    </source>
</reference>
<organism evidence="1 2">
    <name type="scientific">Mycoplasma ovis str. Michigan</name>
    <dbReference type="NCBI Taxonomy" id="1415773"/>
    <lineage>
        <taxon>Bacteria</taxon>
        <taxon>Bacillati</taxon>
        <taxon>Mycoplasmatota</taxon>
        <taxon>Mollicutes</taxon>
        <taxon>Mycoplasmataceae</taxon>
        <taxon>Mycoplasma</taxon>
    </lineage>
</organism>
<dbReference type="Proteomes" id="UP000018745">
    <property type="component" value="Chromosome"/>
</dbReference>
<sequence>MNYRTEKHPIEEVTFLLELITKFIELQHAANILMFYDSSTYYGPNIVRKNGDSGGKYLESIQKACGLRDISPKEFIKDLFFDPRISTKNCFLSPSSAKIHLDISKVLGTVDSSTSTPSLKIDQLKKGKLKGSLKYGIFDYSTKIKQITTQNGSGKQKYLGLKIDWPLTFYQEPDKQNNCSVKSLLKKVRRRELTFEELKSKCI</sequence>
<keyword evidence="2" id="KW-1185">Reference proteome</keyword>
<proteinExistence type="predicted"/>